<dbReference type="Proteomes" id="UP000604737">
    <property type="component" value="Unassembled WGS sequence"/>
</dbReference>
<organism evidence="1 2">
    <name type="scientific">Jeongeupia chitinilytica</name>
    <dbReference type="NCBI Taxonomy" id="1041641"/>
    <lineage>
        <taxon>Bacteria</taxon>
        <taxon>Pseudomonadati</taxon>
        <taxon>Pseudomonadota</taxon>
        <taxon>Betaproteobacteria</taxon>
        <taxon>Neisseriales</taxon>
        <taxon>Chitinibacteraceae</taxon>
        <taxon>Jeongeupia</taxon>
    </lineage>
</organism>
<reference evidence="2" key="1">
    <citation type="journal article" date="2019" name="Int. J. Syst. Evol. Microbiol.">
        <title>The Global Catalogue of Microorganisms (GCM) 10K type strain sequencing project: providing services to taxonomists for standard genome sequencing and annotation.</title>
        <authorList>
            <consortium name="The Broad Institute Genomics Platform"/>
            <consortium name="The Broad Institute Genome Sequencing Center for Infectious Disease"/>
            <person name="Wu L."/>
            <person name="Ma J."/>
        </authorList>
    </citation>
    <scope>NUCLEOTIDE SEQUENCE [LARGE SCALE GENOMIC DNA]</scope>
    <source>
        <strain evidence="2">KCTC 23701</strain>
    </source>
</reference>
<evidence type="ECO:0000313" key="2">
    <source>
        <dbReference type="Proteomes" id="UP000604737"/>
    </source>
</evidence>
<proteinExistence type="predicted"/>
<keyword evidence="2" id="KW-1185">Reference proteome</keyword>
<gene>
    <name evidence="1" type="ORF">GCM10007350_18980</name>
</gene>
<sequence length="132" mass="15133">MYDILPKDSSSGVRGGRIICPLVDIQEINNEAEIPYYISGLLRSKDASNLEYYSFLTFSVGDSVGKADLDRFNQENKIDGLSMKKRYRILVNKVENIRCKVKMTVLYDKPYFSEYMILPKGDVLKAFSNDLK</sequence>
<evidence type="ECO:0000313" key="1">
    <source>
        <dbReference type="EMBL" id="GHD62641.1"/>
    </source>
</evidence>
<protein>
    <submittedName>
        <fullName evidence="1">Uncharacterized protein</fullName>
    </submittedName>
</protein>
<comment type="caution">
    <text evidence="1">The sequence shown here is derived from an EMBL/GenBank/DDBJ whole genome shotgun (WGS) entry which is preliminary data.</text>
</comment>
<accession>A0ABQ3H005</accession>
<dbReference type="EMBL" id="BMYO01000004">
    <property type="protein sequence ID" value="GHD62641.1"/>
    <property type="molecule type" value="Genomic_DNA"/>
</dbReference>
<name>A0ABQ3H005_9NEIS</name>